<dbReference type="GO" id="GO:0005886">
    <property type="term" value="C:plasma membrane"/>
    <property type="evidence" value="ECO:0007669"/>
    <property type="project" value="TreeGrafter"/>
</dbReference>
<keyword evidence="5 8" id="KW-1133">Transmembrane helix</keyword>
<dbReference type="eggNOG" id="COG0580">
    <property type="taxonomic scope" value="Bacteria"/>
</dbReference>
<keyword evidence="3 7" id="KW-0813">Transport</keyword>
<dbReference type="PRINTS" id="PR00783">
    <property type="entry name" value="MINTRINSICP"/>
</dbReference>
<sequence>MGELIGTMILIIFGGGVVAGSVLKRTSSEQGGWIVITFGWGLGLAAAIYAVGNISGAHLNPAVTVGFALIGQFSWENVLPYIVAQLIGAFIGAVLVWLHYYPHWKQTHDKDAKLAVFSTSPSINHKPANFFSEVFGTFMLVMGLLAIGANEFTEGLNPLIVGLFIVVIGMSLGGTTGYAINPARDLGPRLAHFLLPIAGKGSSGWSYAWIPVAGPLIGGALGALSYAALFEGMVYSTIWVVLILFLVTLYICMKQESKRIEVHQQTESTIAQ</sequence>
<dbReference type="GO" id="GO:0015254">
    <property type="term" value="F:glycerol channel activity"/>
    <property type="evidence" value="ECO:0007669"/>
    <property type="project" value="TreeGrafter"/>
</dbReference>
<dbReference type="PROSITE" id="PS00221">
    <property type="entry name" value="MIP"/>
    <property type="match status" value="1"/>
</dbReference>
<evidence type="ECO:0000313" key="9">
    <source>
        <dbReference type="EMBL" id="KHF39320.1"/>
    </source>
</evidence>
<keyword evidence="10" id="KW-1185">Reference proteome</keyword>
<dbReference type="InterPro" id="IPR022357">
    <property type="entry name" value="MIP_CS"/>
</dbReference>
<name>A0A0B0IDG2_9BACI</name>
<feature type="transmembrane region" description="Helical" evidence="8">
    <location>
        <begin position="159"/>
        <end position="180"/>
    </location>
</feature>
<dbReference type="Pfam" id="PF00230">
    <property type="entry name" value="MIP"/>
    <property type="match status" value="1"/>
</dbReference>
<feature type="transmembrane region" description="Helical" evidence="8">
    <location>
        <begin position="130"/>
        <end position="147"/>
    </location>
</feature>
<feature type="transmembrane region" description="Helical" evidence="8">
    <location>
        <begin position="207"/>
        <end position="227"/>
    </location>
</feature>
<dbReference type="NCBIfam" id="TIGR00861">
    <property type="entry name" value="MIP"/>
    <property type="match status" value="1"/>
</dbReference>
<gene>
    <name evidence="9" type="ORF">LQ50_15620</name>
</gene>
<dbReference type="InterPro" id="IPR050363">
    <property type="entry name" value="MIP/Aquaporin"/>
</dbReference>
<protein>
    <submittedName>
        <fullName evidence="9">Glycerol transporter</fullName>
    </submittedName>
</protein>
<evidence type="ECO:0000256" key="1">
    <source>
        <dbReference type="ARBA" id="ARBA00004141"/>
    </source>
</evidence>
<dbReference type="Gene3D" id="1.20.1080.10">
    <property type="entry name" value="Glycerol uptake facilitator protein"/>
    <property type="match status" value="1"/>
</dbReference>
<evidence type="ECO:0000256" key="5">
    <source>
        <dbReference type="ARBA" id="ARBA00022989"/>
    </source>
</evidence>
<dbReference type="CDD" id="cd00333">
    <property type="entry name" value="MIP"/>
    <property type="match status" value="1"/>
</dbReference>
<feature type="transmembrane region" description="Helical" evidence="8">
    <location>
        <begin position="81"/>
        <end position="100"/>
    </location>
</feature>
<feature type="transmembrane region" description="Helical" evidence="8">
    <location>
        <begin position="30"/>
        <end position="51"/>
    </location>
</feature>
<dbReference type="AlphaFoldDB" id="A0A0B0IDG2"/>
<proteinExistence type="inferred from homology"/>
<keyword evidence="6 8" id="KW-0472">Membrane</keyword>
<comment type="subcellular location">
    <subcellularLocation>
        <location evidence="1">Membrane</location>
        <topology evidence="1">Multi-pass membrane protein</topology>
    </subcellularLocation>
</comment>
<evidence type="ECO:0000256" key="3">
    <source>
        <dbReference type="ARBA" id="ARBA00022448"/>
    </source>
</evidence>
<organism evidence="9 10">
    <name type="scientific">Halalkalibacter okhensis</name>
    <dbReference type="NCBI Taxonomy" id="333138"/>
    <lineage>
        <taxon>Bacteria</taxon>
        <taxon>Bacillati</taxon>
        <taxon>Bacillota</taxon>
        <taxon>Bacilli</taxon>
        <taxon>Bacillales</taxon>
        <taxon>Bacillaceae</taxon>
        <taxon>Halalkalibacter</taxon>
    </lineage>
</organism>
<evidence type="ECO:0000313" key="10">
    <source>
        <dbReference type="Proteomes" id="UP000030832"/>
    </source>
</evidence>
<feature type="transmembrane region" description="Helical" evidence="8">
    <location>
        <begin position="233"/>
        <end position="253"/>
    </location>
</feature>
<comment type="similarity">
    <text evidence="2 7">Belongs to the MIP/aquaporin (TC 1.A.8) family.</text>
</comment>
<reference evidence="9 10" key="1">
    <citation type="submission" date="2014-09" db="EMBL/GenBank/DDBJ databases">
        <title>Genome sequencing and annotation of Bacillus Okhensis strain Kh10-101T.</title>
        <authorList>
            <person name="Prakash J.S."/>
        </authorList>
    </citation>
    <scope>NUCLEOTIDE SEQUENCE [LARGE SCALE GENOMIC DNA]</scope>
    <source>
        <strain evidence="10">Kh10-101T</strain>
    </source>
</reference>
<evidence type="ECO:0000256" key="6">
    <source>
        <dbReference type="ARBA" id="ARBA00023136"/>
    </source>
</evidence>
<dbReference type="InterPro" id="IPR000425">
    <property type="entry name" value="MIP"/>
</dbReference>
<accession>A0A0B0IDG2</accession>
<dbReference type="STRING" id="333138.LQ50_15620"/>
<dbReference type="InterPro" id="IPR023271">
    <property type="entry name" value="Aquaporin-like"/>
</dbReference>
<evidence type="ECO:0000256" key="2">
    <source>
        <dbReference type="ARBA" id="ARBA00006175"/>
    </source>
</evidence>
<comment type="caution">
    <text evidence="9">The sequence shown here is derived from an EMBL/GenBank/DDBJ whole genome shotgun (WGS) entry which is preliminary data.</text>
</comment>
<keyword evidence="4 7" id="KW-0812">Transmembrane</keyword>
<evidence type="ECO:0000256" key="4">
    <source>
        <dbReference type="ARBA" id="ARBA00022692"/>
    </source>
</evidence>
<evidence type="ECO:0000256" key="7">
    <source>
        <dbReference type="RuleBase" id="RU000477"/>
    </source>
</evidence>
<dbReference type="EMBL" id="JRJU01000020">
    <property type="protein sequence ID" value="KHF39320.1"/>
    <property type="molecule type" value="Genomic_DNA"/>
</dbReference>
<dbReference type="PANTHER" id="PTHR43829">
    <property type="entry name" value="AQUAPORIN OR AQUAGLYCEROPORIN RELATED"/>
    <property type="match status" value="1"/>
</dbReference>
<dbReference type="SUPFAM" id="SSF81338">
    <property type="entry name" value="Aquaporin-like"/>
    <property type="match status" value="1"/>
</dbReference>
<dbReference type="Proteomes" id="UP000030832">
    <property type="component" value="Unassembled WGS sequence"/>
</dbReference>
<dbReference type="PANTHER" id="PTHR43829:SF9">
    <property type="entry name" value="AQUAPORIN-9"/>
    <property type="match status" value="1"/>
</dbReference>
<evidence type="ECO:0000256" key="8">
    <source>
        <dbReference type="SAM" id="Phobius"/>
    </source>
</evidence>